<dbReference type="AlphaFoldDB" id="A0A080Z554"/>
<dbReference type="Proteomes" id="UP000028582">
    <property type="component" value="Unassembled WGS sequence"/>
</dbReference>
<comment type="caution">
    <text evidence="2">The sequence shown here is derived from an EMBL/GenBank/DDBJ whole genome shotgun (WGS) entry which is preliminary data.</text>
</comment>
<feature type="compositionally biased region" description="Acidic residues" evidence="1">
    <location>
        <begin position="1"/>
        <end position="10"/>
    </location>
</feature>
<evidence type="ECO:0000313" key="2">
    <source>
        <dbReference type="EMBL" id="ETO61765.1"/>
    </source>
</evidence>
<evidence type="ECO:0000256" key="1">
    <source>
        <dbReference type="SAM" id="MobiDB-lite"/>
    </source>
</evidence>
<protein>
    <submittedName>
        <fullName evidence="2">Uncharacterized protein</fullName>
    </submittedName>
</protein>
<organism evidence="2 3">
    <name type="scientific">Phytophthora nicotianae P1976</name>
    <dbReference type="NCBI Taxonomy" id="1317066"/>
    <lineage>
        <taxon>Eukaryota</taxon>
        <taxon>Sar</taxon>
        <taxon>Stramenopiles</taxon>
        <taxon>Oomycota</taxon>
        <taxon>Peronosporomycetes</taxon>
        <taxon>Peronosporales</taxon>
        <taxon>Peronosporaceae</taxon>
        <taxon>Phytophthora</taxon>
    </lineage>
</organism>
<accession>A0A080Z554</accession>
<evidence type="ECO:0000313" key="3">
    <source>
        <dbReference type="Proteomes" id="UP000028582"/>
    </source>
</evidence>
<reference evidence="2 3" key="1">
    <citation type="submission" date="2013-11" db="EMBL/GenBank/DDBJ databases">
        <title>The Genome Sequence of Phytophthora parasitica P1976.</title>
        <authorList>
            <consortium name="The Broad Institute Genomics Platform"/>
            <person name="Russ C."/>
            <person name="Tyler B."/>
            <person name="Panabieres F."/>
            <person name="Shan W."/>
            <person name="Tripathy S."/>
            <person name="Grunwald N."/>
            <person name="Machado M."/>
            <person name="Johnson C.S."/>
            <person name="Walker B."/>
            <person name="Young S."/>
            <person name="Zeng Q."/>
            <person name="Gargeya S."/>
            <person name="Fitzgerald M."/>
            <person name="Haas B."/>
            <person name="Abouelleil A."/>
            <person name="Allen A.W."/>
            <person name="Alvarado L."/>
            <person name="Arachchi H.M."/>
            <person name="Berlin A.M."/>
            <person name="Chapman S.B."/>
            <person name="Gainer-Dewar J."/>
            <person name="Goldberg J."/>
            <person name="Griggs A."/>
            <person name="Gujja S."/>
            <person name="Hansen M."/>
            <person name="Howarth C."/>
            <person name="Imamovic A."/>
            <person name="Ireland A."/>
            <person name="Larimer J."/>
            <person name="McCowan C."/>
            <person name="Murphy C."/>
            <person name="Pearson M."/>
            <person name="Poon T.W."/>
            <person name="Priest M."/>
            <person name="Roberts A."/>
            <person name="Saif S."/>
            <person name="Shea T."/>
            <person name="Sisk P."/>
            <person name="Sykes S."/>
            <person name="Wortman J."/>
            <person name="Nusbaum C."/>
            <person name="Birren B."/>
        </authorList>
    </citation>
    <scope>NUCLEOTIDE SEQUENCE [LARGE SCALE GENOMIC DNA]</scope>
    <source>
        <strain evidence="2 3">P1976</strain>
    </source>
</reference>
<sequence length="112" mass="12892">MSCEDADADDDTAKLQMPRQMRPRLDTARCACVRPDTTAEVGLMSNSSTLDEMAEHDSNQRQHGRPKNQANLKRLDKYDIYGRDKYPRCQRHRPDESGPEMRLKYCLSSKST</sequence>
<feature type="compositionally biased region" description="Basic and acidic residues" evidence="1">
    <location>
        <begin position="73"/>
        <end position="103"/>
    </location>
</feature>
<feature type="region of interest" description="Disordered" evidence="1">
    <location>
        <begin position="43"/>
        <end position="112"/>
    </location>
</feature>
<feature type="region of interest" description="Disordered" evidence="1">
    <location>
        <begin position="1"/>
        <end position="22"/>
    </location>
</feature>
<gene>
    <name evidence="2" type="ORF">F444_20283</name>
</gene>
<proteinExistence type="predicted"/>
<dbReference type="EMBL" id="ANJA01003727">
    <property type="protein sequence ID" value="ETO61765.1"/>
    <property type="molecule type" value="Genomic_DNA"/>
</dbReference>
<name>A0A080Z554_PHYNI</name>